<keyword evidence="2" id="KW-0902">Two-component regulatory system</keyword>
<organism evidence="8 9">
    <name type="scientific">Candidatus Sungbacteria bacterium RIFCSPLOWO2_01_FULL_47_10</name>
    <dbReference type="NCBI Taxonomy" id="1802276"/>
    <lineage>
        <taxon>Bacteria</taxon>
        <taxon>Candidatus Sungiibacteriota</taxon>
    </lineage>
</organism>
<keyword evidence="5" id="KW-0804">Transcription</keyword>
<dbReference type="Gene3D" id="3.40.50.2300">
    <property type="match status" value="1"/>
</dbReference>
<dbReference type="EMBL" id="MHQO01000024">
    <property type="protein sequence ID" value="OHA06758.1"/>
    <property type="molecule type" value="Genomic_DNA"/>
</dbReference>
<dbReference type="GO" id="GO:0006355">
    <property type="term" value="P:regulation of DNA-templated transcription"/>
    <property type="evidence" value="ECO:0007669"/>
    <property type="project" value="TreeGrafter"/>
</dbReference>
<evidence type="ECO:0000313" key="8">
    <source>
        <dbReference type="EMBL" id="OHA06758.1"/>
    </source>
</evidence>
<dbReference type="CDD" id="cd17574">
    <property type="entry name" value="REC_OmpR"/>
    <property type="match status" value="1"/>
</dbReference>
<sequence>MKKILFIEDEAALQKTLSSALKDAGFSVFQALDGDTGLRLIQREKPDLVLLDLILPKKDGFEVLRGLKENRETQSIPVIVLTNLGGLREVQSALDLGARDYLIKTNYKPSELVEKVKMILNQ</sequence>
<dbReference type="GO" id="GO:0000156">
    <property type="term" value="F:phosphorelay response regulator activity"/>
    <property type="evidence" value="ECO:0007669"/>
    <property type="project" value="TreeGrafter"/>
</dbReference>
<evidence type="ECO:0000256" key="1">
    <source>
        <dbReference type="ARBA" id="ARBA00022553"/>
    </source>
</evidence>
<gene>
    <name evidence="8" type="ORF">A2934_01135</name>
</gene>
<name>A0A1G2L518_9BACT</name>
<evidence type="ECO:0000313" key="9">
    <source>
        <dbReference type="Proteomes" id="UP000177982"/>
    </source>
</evidence>
<dbReference type="SMART" id="SM00448">
    <property type="entry name" value="REC"/>
    <property type="match status" value="1"/>
</dbReference>
<dbReference type="PROSITE" id="PS50110">
    <property type="entry name" value="RESPONSE_REGULATORY"/>
    <property type="match status" value="1"/>
</dbReference>
<dbReference type="GO" id="GO:0005829">
    <property type="term" value="C:cytosol"/>
    <property type="evidence" value="ECO:0007669"/>
    <property type="project" value="TreeGrafter"/>
</dbReference>
<dbReference type="Pfam" id="PF00072">
    <property type="entry name" value="Response_reg"/>
    <property type="match status" value="1"/>
</dbReference>
<evidence type="ECO:0000256" key="5">
    <source>
        <dbReference type="ARBA" id="ARBA00023163"/>
    </source>
</evidence>
<dbReference type="PANTHER" id="PTHR48111:SF1">
    <property type="entry name" value="TWO-COMPONENT RESPONSE REGULATOR ORR33"/>
    <property type="match status" value="1"/>
</dbReference>
<proteinExistence type="predicted"/>
<dbReference type="InterPro" id="IPR039420">
    <property type="entry name" value="WalR-like"/>
</dbReference>
<evidence type="ECO:0000256" key="2">
    <source>
        <dbReference type="ARBA" id="ARBA00023012"/>
    </source>
</evidence>
<dbReference type="SUPFAM" id="SSF52172">
    <property type="entry name" value="CheY-like"/>
    <property type="match status" value="1"/>
</dbReference>
<dbReference type="InterPro" id="IPR001789">
    <property type="entry name" value="Sig_transdc_resp-reg_receiver"/>
</dbReference>
<keyword evidence="3" id="KW-0805">Transcription regulation</keyword>
<evidence type="ECO:0000259" key="7">
    <source>
        <dbReference type="PROSITE" id="PS50110"/>
    </source>
</evidence>
<accession>A0A1G2L518</accession>
<dbReference type="AlphaFoldDB" id="A0A1G2L518"/>
<dbReference type="GO" id="GO:0000976">
    <property type="term" value="F:transcription cis-regulatory region binding"/>
    <property type="evidence" value="ECO:0007669"/>
    <property type="project" value="TreeGrafter"/>
</dbReference>
<feature type="domain" description="Response regulatory" evidence="7">
    <location>
        <begin position="3"/>
        <end position="119"/>
    </location>
</feature>
<evidence type="ECO:0000256" key="3">
    <source>
        <dbReference type="ARBA" id="ARBA00023015"/>
    </source>
</evidence>
<dbReference type="InterPro" id="IPR011006">
    <property type="entry name" value="CheY-like_superfamily"/>
</dbReference>
<protein>
    <recommendedName>
        <fullName evidence="7">Response regulatory domain-containing protein</fullName>
    </recommendedName>
</protein>
<keyword evidence="4" id="KW-0238">DNA-binding</keyword>
<evidence type="ECO:0000256" key="6">
    <source>
        <dbReference type="PROSITE-ProRule" id="PRU00169"/>
    </source>
</evidence>
<comment type="caution">
    <text evidence="8">The sequence shown here is derived from an EMBL/GenBank/DDBJ whole genome shotgun (WGS) entry which is preliminary data.</text>
</comment>
<dbReference type="GO" id="GO:0032993">
    <property type="term" value="C:protein-DNA complex"/>
    <property type="evidence" value="ECO:0007669"/>
    <property type="project" value="TreeGrafter"/>
</dbReference>
<reference evidence="8 9" key="1">
    <citation type="journal article" date="2016" name="Nat. Commun.">
        <title>Thousands of microbial genomes shed light on interconnected biogeochemical processes in an aquifer system.</title>
        <authorList>
            <person name="Anantharaman K."/>
            <person name="Brown C.T."/>
            <person name="Hug L.A."/>
            <person name="Sharon I."/>
            <person name="Castelle C.J."/>
            <person name="Probst A.J."/>
            <person name="Thomas B.C."/>
            <person name="Singh A."/>
            <person name="Wilkins M.J."/>
            <person name="Karaoz U."/>
            <person name="Brodie E.L."/>
            <person name="Williams K.H."/>
            <person name="Hubbard S.S."/>
            <person name="Banfield J.F."/>
        </authorList>
    </citation>
    <scope>NUCLEOTIDE SEQUENCE [LARGE SCALE GENOMIC DNA]</scope>
</reference>
<evidence type="ECO:0000256" key="4">
    <source>
        <dbReference type="ARBA" id="ARBA00023125"/>
    </source>
</evidence>
<dbReference type="Proteomes" id="UP000177982">
    <property type="component" value="Unassembled WGS sequence"/>
</dbReference>
<feature type="modified residue" description="4-aspartylphosphate" evidence="6">
    <location>
        <position position="52"/>
    </location>
</feature>
<keyword evidence="1 6" id="KW-0597">Phosphoprotein</keyword>
<dbReference type="PANTHER" id="PTHR48111">
    <property type="entry name" value="REGULATOR OF RPOS"/>
    <property type="match status" value="1"/>
</dbReference>